<name>A0A9Q5NCW5_SANBA</name>
<accession>A0A9Q5NCW5</accession>
<evidence type="ECO:0000256" key="1">
    <source>
        <dbReference type="ARBA" id="ARBA00022723"/>
    </source>
</evidence>
<evidence type="ECO:0000256" key="4">
    <source>
        <dbReference type="PROSITE-ProRule" id="PRU00175"/>
    </source>
</evidence>
<feature type="compositionally biased region" description="Low complexity" evidence="5">
    <location>
        <begin position="1064"/>
        <end position="1074"/>
    </location>
</feature>
<feature type="domain" description="RING-type" evidence="6">
    <location>
        <begin position="690"/>
        <end position="740"/>
    </location>
</feature>
<feature type="compositionally biased region" description="Polar residues" evidence="5">
    <location>
        <begin position="44"/>
        <end position="54"/>
    </location>
</feature>
<feature type="region of interest" description="Disordered" evidence="5">
    <location>
        <begin position="915"/>
        <end position="941"/>
    </location>
</feature>
<reference evidence="7" key="1">
    <citation type="submission" date="2016-06" db="EMBL/GenBank/DDBJ databases">
        <title>Draft Genome sequence of the fungus Inonotus baumii.</title>
        <authorList>
            <person name="Zhu H."/>
            <person name="Lin W."/>
        </authorList>
    </citation>
    <scope>NUCLEOTIDE SEQUENCE</scope>
    <source>
        <strain evidence="7">821</strain>
    </source>
</reference>
<feature type="region of interest" description="Disordered" evidence="5">
    <location>
        <begin position="1020"/>
        <end position="1092"/>
    </location>
</feature>
<feature type="region of interest" description="Disordered" evidence="5">
    <location>
        <begin position="188"/>
        <end position="313"/>
    </location>
</feature>
<evidence type="ECO:0000313" key="8">
    <source>
        <dbReference type="Proteomes" id="UP000757232"/>
    </source>
</evidence>
<feature type="compositionally biased region" description="Low complexity" evidence="5">
    <location>
        <begin position="599"/>
        <end position="611"/>
    </location>
</feature>
<keyword evidence="3" id="KW-0862">Zinc</keyword>
<feature type="compositionally biased region" description="Low complexity" evidence="5">
    <location>
        <begin position="1039"/>
        <end position="1056"/>
    </location>
</feature>
<feature type="region of interest" description="Disordered" evidence="5">
    <location>
        <begin position="756"/>
        <end position="777"/>
    </location>
</feature>
<feature type="compositionally biased region" description="Low complexity" evidence="5">
    <location>
        <begin position="75"/>
        <end position="103"/>
    </location>
</feature>
<protein>
    <recommendedName>
        <fullName evidence="6">RING-type domain-containing protein</fullName>
    </recommendedName>
</protein>
<dbReference type="InterPro" id="IPR001841">
    <property type="entry name" value="Znf_RING"/>
</dbReference>
<dbReference type="PANTHER" id="PTHR45969">
    <property type="entry name" value="RING ZINC FINGER PROTEIN-RELATED"/>
    <property type="match status" value="1"/>
</dbReference>
<dbReference type="EMBL" id="LNZH02000165">
    <property type="protein sequence ID" value="OCB89089.1"/>
    <property type="molecule type" value="Genomic_DNA"/>
</dbReference>
<feature type="compositionally biased region" description="Polar residues" evidence="5">
    <location>
        <begin position="612"/>
        <end position="627"/>
    </location>
</feature>
<evidence type="ECO:0000256" key="3">
    <source>
        <dbReference type="ARBA" id="ARBA00022833"/>
    </source>
</evidence>
<sequence length="1264" mass="135785">MNNDANNYGRPDSSPPRHRHRTGDGADPAVERAFDYLLNTLFARSQPDQVAPSNRDSEDGDVSDINSLEPPSPPAAAAFTASTQSNTSSADNMDMDSNSSSYSPHTSRTQRAQDAVARQDGSNTHPRRHVTTPNDDTDNDMPGLLDISDSDEDANDVEMIVRESDGSVSGNSRHIINAEDEMVQDFADMPALESVRRPRRTTVEDDPDETPVPPPTRTTLNAPHPYVVRTGSRRTRDEVDDAPESSPSVSVYATPISSPAQTPRRTGTPASVSTSNGHADRPTRPLPRNGQPATRTPPSTSATAAPSSSDHLAAAPAGQAFDANALFRHLFGGLFNSDPARPTSNDEEGASSASNERIDSNQSQAHSRPVSQTQTESAGSSGSIDTGRNEATSTARSNTRRGPANVDIDFFDDGEDITMTDGFPEGSFFEFGPLYEHREINPFLRQQEQNSTTPGPAQPTTQVQDGAPQANVNTTNNETSGNTDRNADAGAANGATQFDLFLTLMRAMGGAGGLGGFGNLGALFNEMNREDPARARQLVAGMEPVTEGLAKRMERVGGAPGLHEDAAAGEEAQCAVCWDSLWNAEGDTFESLSKEKESVSQSTSTQASRSTELTSQTSDQRDGISSASEEGIDTLSRYFRSGLLINIASLNSDSPVGITVDTSQDSPSSMPPTSAPNSAGVVAAEESSECKKERDAAGEKNKEFPTLPKVVSLPCAHVFHSSCLLPWFSRPGQTTCPVCRFNIDPENLSYRPLERVQPPSPQAHQQAGNAQAMPGLSMPMGPGTGAPHWTIHTGPEIGPEWIMHGIMPQPTAAPTSASAESAPGTQQSGTEQSAPGSAQTRNENGTGGPRFVYHVPPIPPFAGRPQNGPYVHPNINLHRFQADRMHHAPTPNVQQQPGPQFQRNADGFFVYVRTGADGQGQSPRAQAQGQPQQGPQLHPNIHPNLLHLRELFQRQQENQRQRDQHDTTSQGPTASSPPSLEDQQQHGSEQGVQQQHRPWQMGMVSERFSPESGGFVTMNIDFFFGTTGPGPEGERRNEQMQQANGQQPQGQQVPQNTTARVDPSSNSDSRSGISNPANANQPQQGTQVPRQDAGPNLMFEIFTQNIPVPTTNDGPVGGPAPMGTGAAPHAHSMPSQRRERKEWTPPPPPGLTLRQRIEKRECEVGLRCDDVSCGLAPTDEDPMPEWPPEMSKMVAIRKDGPVVDDTEPACTHGFHAACLVDAGRVAGWGVRPEDSSVELSCPVCRTVGHIERKEWEAAERASFA</sequence>
<evidence type="ECO:0000259" key="6">
    <source>
        <dbReference type="PROSITE" id="PS50089"/>
    </source>
</evidence>
<feature type="compositionally biased region" description="Polar residues" evidence="5">
    <location>
        <begin position="448"/>
        <end position="480"/>
    </location>
</feature>
<feature type="region of interest" description="Disordered" evidence="5">
    <location>
        <begin position="658"/>
        <end position="679"/>
    </location>
</feature>
<proteinExistence type="predicted"/>
<feature type="compositionally biased region" description="Polar residues" evidence="5">
    <location>
        <begin position="351"/>
        <end position="397"/>
    </location>
</feature>
<feature type="compositionally biased region" description="Polar residues" evidence="5">
    <location>
        <begin position="245"/>
        <end position="277"/>
    </location>
</feature>
<dbReference type="Proteomes" id="UP000757232">
    <property type="component" value="Unassembled WGS sequence"/>
</dbReference>
<dbReference type="GO" id="GO:0008270">
    <property type="term" value="F:zinc ion binding"/>
    <property type="evidence" value="ECO:0007669"/>
    <property type="project" value="UniProtKB-KW"/>
</dbReference>
<feature type="region of interest" description="Disordered" evidence="5">
    <location>
        <begin position="592"/>
        <end position="627"/>
    </location>
</feature>
<feature type="region of interest" description="Disordered" evidence="5">
    <location>
        <begin position="336"/>
        <end position="413"/>
    </location>
</feature>
<evidence type="ECO:0000256" key="2">
    <source>
        <dbReference type="ARBA" id="ARBA00022771"/>
    </source>
</evidence>
<feature type="region of interest" description="Disordered" evidence="5">
    <location>
        <begin position="807"/>
        <end position="850"/>
    </location>
</feature>
<gene>
    <name evidence="7" type="ORF">A7U60_g3773</name>
</gene>
<keyword evidence="1" id="KW-0479">Metal-binding</keyword>
<feature type="compositionally biased region" description="Low complexity" evidence="5">
    <location>
        <begin position="985"/>
        <end position="996"/>
    </location>
</feature>
<feature type="region of interest" description="Disordered" evidence="5">
    <location>
        <begin position="448"/>
        <end position="490"/>
    </location>
</feature>
<feature type="compositionally biased region" description="Polar residues" evidence="5">
    <location>
        <begin position="658"/>
        <end position="668"/>
    </location>
</feature>
<dbReference type="SMART" id="SM00184">
    <property type="entry name" value="RING"/>
    <property type="match status" value="2"/>
</dbReference>
<keyword evidence="8" id="KW-1185">Reference proteome</keyword>
<evidence type="ECO:0000313" key="7">
    <source>
        <dbReference type="EMBL" id="OCB89089.1"/>
    </source>
</evidence>
<feature type="compositionally biased region" description="Polar residues" evidence="5">
    <location>
        <begin position="826"/>
        <end position="844"/>
    </location>
</feature>
<feature type="compositionally biased region" description="Basic and acidic residues" evidence="5">
    <location>
        <begin position="955"/>
        <end position="966"/>
    </location>
</feature>
<organism evidence="7 8">
    <name type="scientific">Sanghuangporus baumii</name>
    <name type="common">Phellinus baumii</name>
    <dbReference type="NCBI Taxonomy" id="108892"/>
    <lineage>
        <taxon>Eukaryota</taxon>
        <taxon>Fungi</taxon>
        <taxon>Dikarya</taxon>
        <taxon>Basidiomycota</taxon>
        <taxon>Agaricomycotina</taxon>
        <taxon>Agaricomycetes</taxon>
        <taxon>Hymenochaetales</taxon>
        <taxon>Hymenochaetaceae</taxon>
        <taxon>Sanghuangporus</taxon>
    </lineage>
</organism>
<dbReference type="InterPro" id="IPR013083">
    <property type="entry name" value="Znf_RING/FYVE/PHD"/>
</dbReference>
<keyword evidence="2 4" id="KW-0863">Zinc-finger</keyword>
<feature type="compositionally biased region" description="Low complexity" evidence="5">
    <location>
        <begin position="481"/>
        <end position="490"/>
    </location>
</feature>
<feature type="compositionally biased region" description="Polar residues" evidence="5">
    <location>
        <begin position="1075"/>
        <end position="1089"/>
    </location>
</feature>
<evidence type="ECO:0000256" key="5">
    <source>
        <dbReference type="SAM" id="MobiDB-lite"/>
    </source>
</evidence>
<dbReference type="AlphaFoldDB" id="A0A9Q5NCW5"/>
<feature type="compositionally biased region" description="Polar residues" evidence="5">
    <location>
        <begin position="967"/>
        <end position="982"/>
    </location>
</feature>
<comment type="caution">
    <text evidence="7">The sequence shown here is derived from an EMBL/GenBank/DDBJ whole genome shotgun (WGS) entry which is preliminary data.</text>
</comment>
<feature type="region of interest" description="Disordered" evidence="5">
    <location>
        <begin position="1106"/>
        <end position="1152"/>
    </location>
</feature>
<dbReference type="SUPFAM" id="SSF57850">
    <property type="entry name" value="RING/U-box"/>
    <property type="match status" value="1"/>
</dbReference>
<feature type="compositionally biased region" description="Low complexity" evidence="5">
    <location>
        <begin position="292"/>
        <end position="309"/>
    </location>
</feature>
<dbReference type="PROSITE" id="PS50089">
    <property type="entry name" value="ZF_RING_2"/>
    <property type="match status" value="1"/>
</dbReference>
<feature type="compositionally biased region" description="Low complexity" evidence="5">
    <location>
        <begin position="919"/>
        <end position="941"/>
    </location>
</feature>
<dbReference type="Pfam" id="PF13639">
    <property type="entry name" value="zf-RING_2"/>
    <property type="match status" value="1"/>
</dbReference>
<feature type="compositionally biased region" description="Low complexity" evidence="5">
    <location>
        <begin position="810"/>
        <end position="825"/>
    </location>
</feature>
<dbReference type="Gene3D" id="3.30.40.10">
    <property type="entry name" value="Zinc/RING finger domain, C3HC4 (zinc finger)"/>
    <property type="match status" value="1"/>
</dbReference>
<feature type="region of interest" description="Disordered" evidence="5">
    <location>
        <begin position="955"/>
        <end position="997"/>
    </location>
</feature>
<feature type="region of interest" description="Disordered" evidence="5">
    <location>
        <begin position="1"/>
        <end position="29"/>
    </location>
</feature>
<feature type="region of interest" description="Disordered" evidence="5">
    <location>
        <begin position="44"/>
        <end position="154"/>
    </location>
</feature>
<dbReference type="OrthoDB" id="8062037at2759"/>
<feature type="compositionally biased region" description="Low complexity" evidence="5">
    <location>
        <begin position="1119"/>
        <end position="1130"/>
    </location>
</feature>